<accession>A0A450SP61</accession>
<reference evidence="2" key="1">
    <citation type="submission" date="2019-02" db="EMBL/GenBank/DDBJ databases">
        <authorList>
            <person name="Gruber-Vodicka R. H."/>
            <person name="Seah K. B. B."/>
        </authorList>
    </citation>
    <scope>NUCLEOTIDE SEQUENCE</scope>
    <source>
        <strain evidence="3">BECK_DK161</strain>
        <strain evidence="2">BECK_DK47</strain>
    </source>
</reference>
<sequence length="76" mass="8470">MFPNGAFGYYLHQRGVLLKDAKGFFEQETARIVEHAQAAAREANRPFTPLRSAYTHASGESKEDMARAIAERDGIT</sequence>
<gene>
    <name evidence="2" type="ORF">BECKDK2373B_GA0170837_105314</name>
    <name evidence="3" type="ORF">BECKDK2373C_GA0170839_10737</name>
</gene>
<evidence type="ECO:0000256" key="1">
    <source>
        <dbReference type="SAM" id="MobiDB-lite"/>
    </source>
</evidence>
<dbReference type="EMBL" id="CAADEX010000053">
    <property type="protein sequence ID" value="VFJ55596.1"/>
    <property type="molecule type" value="Genomic_DNA"/>
</dbReference>
<evidence type="ECO:0000313" key="2">
    <source>
        <dbReference type="EMBL" id="VFJ55596.1"/>
    </source>
</evidence>
<dbReference type="EMBL" id="CAADEY010000073">
    <property type="protein sequence ID" value="VFJ59690.1"/>
    <property type="molecule type" value="Genomic_DNA"/>
</dbReference>
<protein>
    <submittedName>
        <fullName evidence="2">Uncharacterized protein</fullName>
    </submittedName>
</protein>
<feature type="region of interest" description="Disordered" evidence="1">
    <location>
        <begin position="47"/>
        <end position="76"/>
    </location>
</feature>
<evidence type="ECO:0000313" key="3">
    <source>
        <dbReference type="EMBL" id="VFJ59690.1"/>
    </source>
</evidence>
<dbReference type="AlphaFoldDB" id="A0A450SP61"/>
<name>A0A450SP61_9GAMM</name>
<organism evidence="2">
    <name type="scientific">Candidatus Kentrum sp. DK</name>
    <dbReference type="NCBI Taxonomy" id="2126562"/>
    <lineage>
        <taxon>Bacteria</taxon>
        <taxon>Pseudomonadati</taxon>
        <taxon>Pseudomonadota</taxon>
        <taxon>Gammaproteobacteria</taxon>
        <taxon>Candidatus Kentrum</taxon>
    </lineage>
</organism>
<proteinExistence type="predicted"/>
<feature type="compositionally biased region" description="Basic and acidic residues" evidence="1">
    <location>
        <begin position="59"/>
        <end position="76"/>
    </location>
</feature>